<proteinExistence type="predicted"/>
<organism evidence="2 3">
    <name type="scientific">Babesia duncani</name>
    <dbReference type="NCBI Taxonomy" id="323732"/>
    <lineage>
        <taxon>Eukaryota</taxon>
        <taxon>Sar</taxon>
        <taxon>Alveolata</taxon>
        <taxon>Apicomplexa</taxon>
        <taxon>Aconoidasida</taxon>
        <taxon>Piroplasmida</taxon>
        <taxon>Babesiidae</taxon>
        <taxon>Babesia</taxon>
    </lineage>
</organism>
<protein>
    <submittedName>
        <fullName evidence="2">Helicase-SANT-associated domain</fullName>
    </submittedName>
</protein>
<name>A0AAD9PIN7_9APIC</name>
<evidence type="ECO:0000313" key="2">
    <source>
        <dbReference type="EMBL" id="KAK2195590.1"/>
    </source>
</evidence>
<dbReference type="InterPro" id="IPR014012">
    <property type="entry name" value="HSA_dom"/>
</dbReference>
<dbReference type="PROSITE" id="PS51204">
    <property type="entry name" value="HSA"/>
    <property type="match status" value="1"/>
</dbReference>
<dbReference type="GO" id="GO:0004386">
    <property type="term" value="F:helicase activity"/>
    <property type="evidence" value="ECO:0007669"/>
    <property type="project" value="UniProtKB-KW"/>
</dbReference>
<keyword evidence="2" id="KW-0378">Hydrolase</keyword>
<keyword evidence="3" id="KW-1185">Reference proteome</keyword>
<reference evidence="2" key="1">
    <citation type="journal article" date="2023" name="Nat. Microbiol.">
        <title>Babesia duncani multi-omics identifies virulence factors and drug targets.</title>
        <authorList>
            <person name="Singh P."/>
            <person name="Lonardi S."/>
            <person name="Liang Q."/>
            <person name="Vydyam P."/>
            <person name="Khabirova E."/>
            <person name="Fang T."/>
            <person name="Gihaz S."/>
            <person name="Thekkiniath J."/>
            <person name="Munshi M."/>
            <person name="Abel S."/>
            <person name="Ciampossin L."/>
            <person name="Batugedara G."/>
            <person name="Gupta M."/>
            <person name="Lu X.M."/>
            <person name="Lenz T."/>
            <person name="Chakravarty S."/>
            <person name="Cornillot E."/>
            <person name="Hu Y."/>
            <person name="Ma W."/>
            <person name="Gonzalez L.M."/>
            <person name="Sanchez S."/>
            <person name="Estrada K."/>
            <person name="Sanchez-Flores A."/>
            <person name="Montero E."/>
            <person name="Harb O.S."/>
            <person name="Le Roch K.G."/>
            <person name="Mamoun C.B."/>
        </authorList>
    </citation>
    <scope>NUCLEOTIDE SEQUENCE</scope>
    <source>
        <strain evidence="2">WA1</strain>
    </source>
</reference>
<dbReference type="EMBL" id="JALLKP010000004">
    <property type="protein sequence ID" value="KAK2195590.1"/>
    <property type="molecule type" value="Genomic_DNA"/>
</dbReference>
<dbReference type="Proteomes" id="UP001214638">
    <property type="component" value="Unassembled WGS sequence"/>
</dbReference>
<dbReference type="SMART" id="SM00573">
    <property type="entry name" value="HSA"/>
    <property type="match status" value="1"/>
</dbReference>
<keyword evidence="2" id="KW-0067">ATP-binding</keyword>
<dbReference type="GeneID" id="94337564"/>
<evidence type="ECO:0000259" key="1">
    <source>
        <dbReference type="PROSITE" id="PS51204"/>
    </source>
</evidence>
<dbReference type="AlphaFoldDB" id="A0AAD9PIN7"/>
<dbReference type="Pfam" id="PF07529">
    <property type="entry name" value="HSA"/>
    <property type="match status" value="1"/>
</dbReference>
<sequence length="827" mass="94893">MADMKGDCINGTLNSTLQSLSNDSGSDGSKSCVSAVQNLRKKIASQNLNLTKAAYSLVKNGFYVMPPEPPKRSRSYRDLILQEMCWMAIDYYHERRWKMHAARQISHAIVQKRIDRRRCKIDWAAKEYSEKVAIFWSNINLVNLSDELHTYCNKVAASAKPLEFANQDYDIEIQQQDLMTITVPVYCNKTGTEVISAKTDVANTVLDWMESMGTEYYRPIFRPPNEKCDCFTLPILDPASMSDFNMFFVLDYLIKVPPTTSGEDVVVPLPPLQISNAPQSTLMHPRRIIKDDDPMCLTFNLSDLLQTKNSPQMLPVPQKLTLKYNHPSELTSNYGFELLDDWMLSHPINWDLVATALGLRCSNGGLYPLEFSATAIKRGYFNLKCPPRGIFNSARKLLGPKQRSGIFSHVLKSSVMVRYRHVSRPLLNTNGNSFSGAKLPFALDRDIGEIPTNWCKALEPNKSLFSLSGYHLVQNPQGHVANSIAIPATVRQEIAIQTNVSTGSSVELIQKSRMPCRMSYTELSYRINKQLRIGFFGIPAKIFINSLFYSGRCCKDSRVKRVATTITAAPKYVSQQIHMLYSKMFEADLLKSQGPKMGNRAPRMMWGKRNEVGQDENVTELVQKYSREVTAHLGTHHPDDIVHVLASYVAIAIERGDARYHGFLEHDKQLLVTSACFQEPPKRKIATPPEVVQTPRRKSRGPYDYAPDVMMQMQDVSYRNWQMNQQMYQAAGPPPPQQQQMMRMPMYHPMQQMAMPQQQMYQAAGPPPPQQHPMGMQVPMQHQLQQMKMMRMQTPESWMHDDQMYQYHQYQQQQYYYRYQEPHHMQR</sequence>
<comment type="caution">
    <text evidence="2">The sequence shown here is derived from an EMBL/GenBank/DDBJ whole genome shotgun (WGS) entry which is preliminary data.</text>
</comment>
<gene>
    <name evidence="2" type="ORF">BdWA1_003267</name>
</gene>
<feature type="domain" description="HSA" evidence="1">
    <location>
        <begin position="64"/>
        <end position="137"/>
    </location>
</feature>
<accession>A0AAD9PIN7</accession>
<keyword evidence="2" id="KW-0547">Nucleotide-binding</keyword>
<evidence type="ECO:0000313" key="3">
    <source>
        <dbReference type="Proteomes" id="UP001214638"/>
    </source>
</evidence>
<dbReference type="KEGG" id="bdw:94337564"/>
<dbReference type="RefSeq" id="XP_067802433.1">
    <property type="nucleotide sequence ID" value="XM_067948282.1"/>
</dbReference>
<keyword evidence="2" id="KW-0347">Helicase</keyword>